<dbReference type="Proteomes" id="UP001172386">
    <property type="component" value="Unassembled WGS sequence"/>
</dbReference>
<name>A0ACC3ALC7_9EURO</name>
<sequence length="242" mass="26384">MYQGHFAAALLIKALAGPSVPAWPIMFGSSILDIIGGVDAFLGLDILQPDKNAGPYMYTNFIYIDWEHSALMMLVYSCVFGWIGCHIIGGFSKEAAMLGAASSIVHWLMDIVVIAPSGLTLYPHGDYHFGFGLYEKYPIGSWVAENVLTALLSCTAYRTMKQSTGADIKMALVLITMLSMLMSPWTSPLLLVAYMHEWGWLDGILGVVHMVGFGTAYIVPATLFTRIINGAITDALGDFKKT</sequence>
<reference evidence="1" key="1">
    <citation type="submission" date="2022-10" db="EMBL/GenBank/DDBJ databases">
        <title>Culturing micro-colonial fungi from biological soil crusts in the Mojave desert and describing Neophaeococcomyces mojavensis, and introducing the new genera and species Taxawa tesnikishii.</title>
        <authorList>
            <person name="Kurbessoian T."/>
            <person name="Stajich J.E."/>
        </authorList>
    </citation>
    <scope>NUCLEOTIDE SEQUENCE</scope>
    <source>
        <strain evidence="1">JES_112</strain>
    </source>
</reference>
<evidence type="ECO:0000313" key="1">
    <source>
        <dbReference type="EMBL" id="KAJ9664759.1"/>
    </source>
</evidence>
<proteinExistence type="predicted"/>
<gene>
    <name evidence="1" type="ORF">H2198_000105</name>
</gene>
<organism evidence="1 2">
    <name type="scientific">Neophaeococcomyces mojaviensis</name>
    <dbReference type="NCBI Taxonomy" id="3383035"/>
    <lineage>
        <taxon>Eukaryota</taxon>
        <taxon>Fungi</taxon>
        <taxon>Dikarya</taxon>
        <taxon>Ascomycota</taxon>
        <taxon>Pezizomycotina</taxon>
        <taxon>Eurotiomycetes</taxon>
        <taxon>Chaetothyriomycetidae</taxon>
        <taxon>Chaetothyriales</taxon>
        <taxon>Chaetothyriales incertae sedis</taxon>
        <taxon>Neophaeococcomyces</taxon>
    </lineage>
</organism>
<comment type="caution">
    <text evidence="1">The sequence shown here is derived from an EMBL/GenBank/DDBJ whole genome shotgun (WGS) entry which is preliminary data.</text>
</comment>
<evidence type="ECO:0000313" key="2">
    <source>
        <dbReference type="Proteomes" id="UP001172386"/>
    </source>
</evidence>
<accession>A0ACC3ALC7</accession>
<protein>
    <submittedName>
        <fullName evidence="1">Uncharacterized protein</fullName>
    </submittedName>
</protein>
<dbReference type="EMBL" id="JAPDRQ010000001">
    <property type="protein sequence ID" value="KAJ9664759.1"/>
    <property type="molecule type" value="Genomic_DNA"/>
</dbReference>
<keyword evidence="2" id="KW-1185">Reference proteome</keyword>